<dbReference type="InterPro" id="IPR027417">
    <property type="entry name" value="P-loop_NTPase"/>
</dbReference>
<feature type="binding site" evidence="19">
    <location>
        <begin position="36"/>
        <end position="38"/>
    </location>
    <ligand>
        <name>GTP</name>
        <dbReference type="ChEBI" id="CHEBI:37565"/>
    </ligand>
</feature>
<evidence type="ECO:0000256" key="7">
    <source>
        <dbReference type="ARBA" id="ARBA00007490"/>
    </source>
</evidence>
<comment type="similarity">
    <text evidence="7">Belongs to the CobU/CobP family.</text>
</comment>
<dbReference type="EMBL" id="JACHWS010000003">
    <property type="protein sequence ID" value="MBB3038924.1"/>
    <property type="molecule type" value="Genomic_DNA"/>
</dbReference>
<sequence>MGRVLVLGGARSGKSGYSEELIAGQANSPDKVRYIATAPRRVNDREWDERIAAHRARRAPQWHTVETADVAAELRRDRDAPTLVDDLGTWLTAQIDARQAWDSGPTALDDVLDDLVSAVCLYEGPLVLVTPEVGMGIVPPTHSGRMFRDLIGVLNGRLAEKCEKVVVVIAGIPLPLK</sequence>
<dbReference type="UniPathway" id="UPA00148">
    <property type="reaction ID" value="UER00236"/>
</dbReference>
<accession>A0A839RS55</accession>
<evidence type="ECO:0000256" key="11">
    <source>
        <dbReference type="ARBA" id="ARBA00022679"/>
    </source>
</evidence>
<evidence type="ECO:0000256" key="10">
    <source>
        <dbReference type="ARBA" id="ARBA00022573"/>
    </source>
</evidence>
<keyword evidence="12 19" id="KW-0547">Nucleotide-binding</keyword>
<proteinExistence type="inferred from homology"/>
<dbReference type="Proteomes" id="UP000567922">
    <property type="component" value="Unassembled WGS sequence"/>
</dbReference>
<evidence type="ECO:0000256" key="13">
    <source>
        <dbReference type="ARBA" id="ARBA00022777"/>
    </source>
</evidence>
<evidence type="ECO:0000256" key="18">
    <source>
        <dbReference type="PIRSR" id="PIRSR006135-1"/>
    </source>
</evidence>
<dbReference type="PIRSF" id="PIRSF006135">
    <property type="entry name" value="CobU"/>
    <property type="match status" value="1"/>
</dbReference>
<keyword evidence="21" id="KW-1185">Reference proteome</keyword>
<evidence type="ECO:0000256" key="5">
    <source>
        <dbReference type="ARBA" id="ARBA00004692"/>
    </source>
</evidence>
<keyword evidence="13 20" id="KW-0418">Kinase</keyword>
<evidence type="ECO:0000256" key="1">
    <source>
        <dbReference type="ARBA" id="ARBA00000312"/>
    </source>
</evidence>
<evidence type="ECO:0000256" key="12">
    <source>
        <dbReference type="ARBA" id="ARBA00022741"/>
    </source>
</evidence>
<feature type="binding site" evidence="19">
    <location>
        <position position="66"/>
    </location>
    <ligand>
        <name>GTP</name>
        <dbReference type="ChEBI" id="CHEBI:37565"/>
    </ligand>
</feature>
<keyword evidence="14" id="KW-0067">ATP-binding</keyword>
<evidence type="ECO:0000256" key="16">
    <source>
        <dbReference type="ARBA" id="ARBA00029570"/>
    </source>
</evidence>
<dbReference type="RefSeq" id="WP_064439224.1">
    <property type="nucleotide sequence ID" value="NZ_BDDI01000004.1"/>
</dbReference>
<dbReference type="SUPFAM" id="SSF52540">
    <property type="entry name" value="P-loop containing nucleoside triphosphate hydrolases"/>
    <property type="match status" value="1"/>
</dbReference>
<dbReference type="EC" id="2.7.7.62" evidence="9"/>
<dbReference type="GO" id="GO:0005525">
    <property type="term" value="F:GTP binding"/>
    <property type="evidence" value="ECO:0007669"/>
    <property type="project" value="UniProtKB-KW"/>
</dbReference>
<dbReference type="GO" id="GO:0009236">
    <property type="term" value="P:cobalamin biosynthetic process"/>
    <property type="evidence" value="ECO:0007669"/>
    <property type="project" value="UniProtKB-UniPathway"/>
</dbReference>
<name>A0A839RS55_9ACTN</name>
<keyword evidence="10" id="KW-0169">Cobalamin biosynthesis</keyword>
<feature type="binding site" evidence="19">
    <location>
        <begin position="8"/>
        <end position="15"/>
    </location>
    <ligand>
        <name>GTP</name>
        <dbReference type="ChEBI" id="CHEBI:37565"/>
    </ligand>
</feature>
<comment type="catalytic activity">
    <reaction evidence="1">
        <text>adenosylcob(III)inamide + ATP = adenosylcob(III)inamide phosphate + ADP + H(+)</text>
        <dbReference type="Rhea" id="RHEA:15769"/>
        <dbReference type="ChEBI" id="CHEBI:2480"/>
        <dbReference type="ChEBI" id="CHEBI:15378"/>
        <dbReference type="ChEBI" id="CHEBI:30616"/>
        <dbReference type="ChEBI" id="CHEBI:58502"/>
        <dbReference type="ChEBI" id="CHEBI:456216"/>
        <dbReference type="EC" id="2.7.1.156"/>
    </reaction>
</comment>
<evidence type="ECO:0000256" key="9">
    <source>
        <dbReference type="ARBA" id="ARBA00012523"/>
    </source>
</evidence>
<comment type="pathway">
    <text evidence="5">Cofactor biosynthesis; adenosylcobalamin biosynthesis; adenosylcobalamin from cob(II)yrinate a,c-diamide: step 6/7.</text>
</comment>
<evidence type="ECO:0000256" key="15">
    <source>
        <dbReference type="ARBA" id="ARBA00023134"/>
    </source>
</evidence>
<evidence type="ECO:0000256" key="2">
    <source>
        <dbReference type="ARBA" id="ARBA00000711"/>
    </source>
</evidence>
<reference evidence="20 21" key="1">
    <citation type="submission" date="2020-08" db="EMBL/GenBank/DDBJ databases">
        <title>Sequencing the genomes of 1000 actinobacteria strains.</title>
        <authorList>
            <person name="Klenk H.-P."/>
        </authorList>
    </citation>
    <scope>NUCLEOTIDE SEQUENCE [LARGE SCALE GENOMIC DNA]</scope>
    <source>
        <strain evidence="20 21">DSM 45258</strain>
    </source>
</reference>
<organism evidence="20 21">
    <name type="scientific">Hoyosella altamirensis</name>
    <dbReference type="NCBI Taxonomy" id="616997"/>
    <lineage>
        <taxon>Bacteria</taxon>
        <taxon>Bacillati</taxon>
        <taxon>Actinomycetota</taxon>
        <taxon>Actinomycetes</taxon>
        <taxon>Mycobacteriales</taxon>
        <taxon>Hoyosellaceae</taxon>
        <taxon>Hoyosella</taxon>
    </lineage>
</organism>
<evidence type="ECO:0000256" key="4">
    <source>
        <dbReference type="ARBA" id="ARBA00003889"/>
    </source>
</evidence>
<comment type="catalytic activity">
    <reaction evidence="3">
        <text>adenosylcob(III)inamide + GTP = adenosylcob(III)inamide phosphate + GDP + H(+)</text>
        <dbReference type="Rhea" id="RHEA:15765"/>
        <dbReference type="ChEBI" id="CHEBI:2480"/>
        <dbReference type="ChEBI" id="CHEBI:15378"/>
        <dbReference type="ChEBI" id="CHEBI:37565"/>
        <dbReference type="ChEBI" id="CHEBI:58189"/>
        <dbReference type="ChEBI" id="CHEBI:58502"/>
        <dbReference type="EC" id="2.7.1.156"/>
    </reaction>
</comment>
<dbReference type="AlphaFoldDB" id="A0A839RS55"/>
<dbReference type="OrthoDB" id="9788370at2"/>
<dbReference type="PANTHER" id="PTHR34848:SF1">
    <property type="entry name" value="BIFUNCTIONAL ADENOSYLCOBALAMIN BIOSYNTHESIS PROTEIN COBU"/>
    <property type="match status" value="1"/>
</dbReference>
<comment type="pathway">
    <text evidence="6">Cofactor biosynthesis; adenosylcobalamin biosynthesis; adenosylcobalamin from cob(II)yrinate a,c-diamide: step 5/7.</text>
</comment>
<dbReference type="CDD" id="cd00544">
    <property type="entry name" value="CobU"/>
    <property type="match status" value="1"/>
</dbReference>
<keyword evidence="11 20" id="KW-0808">Transferase</keyword>
<protein>
    <recommendedName>
        <fullName evidence="16">Adenosylcobinamide kinase</fullName>
        <ecNumber evidence="8">2.7.1.156</ecNumber>
        <ecNumber evidence="9">2.7.7.62</ecNumber>
    </recommendedName>
    <alternativeName>
        <fullName evidence="17">Adenosylcobinamide-phosphate guanylyltransferase</fullName>
    </alternativeName>
</protein>
<comment type="function">
    <text evidence="4">Catalyzes ATP-dependent phosphorylation of adenosylcobinamide and addition of GMP to adenosylcobinamide phosphate.</text>
</comment>
<dbReference type="Gene3D" id="3.40.50.300">
    <property type="entry name" value="P-loop containing nucleotide triphosphate hydrolases"/>
    <property type="match status" value="1"/>
</dbReference>
<feature type="active site" description="GMP-histidine intermediate" evidence="18">
    <location>
        <position position="54"/>
    </location>
</feature>
<evidence type="ECO:0000313" key="20">
    <source>
        <dbReference type="EMBL" id="MBB3038924.1"/>
    </source>
</evidence>
<dbReference type="GO" id="GO:0008820">
    <property type="term" value="F:cobinamide phosphate guanylyltransferase activity"/>
    <property type="evidence" value="ECO:0007669"/>
    <property type="project" value="UniProtKB-EC"/>
</dbReference>
<gene>
    <name evidence="20" type="ORF">FHU29_003393</name>
</gene>
<dbReference type="InterPro" id="IPR003203">
    <property type="entry name" value="CobU/CobP"/>
</dbReference>
<evidence type="ECO:0000256" key="19">
    <source>
        <dbReference type="PIRSR" id="PIRSR006135-2"/>
    </source>
</evidence>
<evidence type="ECO:0000256" key="8">
    <source>
        <dbReference type="ARBA" id="ARBA00012016"/>
    </source>
</evidence>
<dbReference type="Pfam" id="PF02283">
    <property type="entry name" value="CobU"/>
    <property type="match status" value="1"/>
</dbReference>
<keyword evidence="15 19" id="KW-0342">GTP-binding</keyword>
<evidence type="ECO:0000256" key="3">
    <source>
        <dbReference type="ARBA" id="ARBA00001522"/>
    </source>
</evidence>
<dbReference type="GO" id="GO:0043752">
    <property type="term" value="F:adenosylcobinamide kinase activity"/>
    <property type="evidence" value="ECO:0007669"/>
    <property type="project" value="UniProtKB-EC"/>
</dbReference>
<evidence type="ECO:0000313" key="21">
    <source>
        <dbReference type="Proteomes" id="UP000567922"/>
    </source>
</evidence>
<dbReference type="GO" id="GO:0005524">
    <property type="term" value="F:ATP binding"/>
    <property type="evidence" value="ECO:0007669"/>
    <property type="project" value="UniProtKB-KW"/>
</dbReference>
<dbReference type="EC" id="2.7.1.156" evidence="8"/>
<feature type="binding site" evidence="19">
    <location>
        <begin position="55"/>
        <end position="58"/>
    </location>
    <ligand>
        <name>GTP</name>
        <dbReference type="ChEBI" id="CHEBI:37565"/>
    </ligand>
</feature>
<keyword evidence="20" id="KW-0548">Nucleotidyltransferase</keyword>
<comment type="caution">
    <text evidence="20">The sequence shown here is derived from an EMBL/GenBank/DDBJ whole genome shotgun (WGS) entry which is preliminary data.</text>
</comment>
<comment type="catalytic activity">
    <reaction evidence="2">
        <text>adenosylcob(III)inamide phosphate + GTP + H(+) = adenosylcob(III)inamide-GDP + diphosphate</text>
        <dbReference type="Rhea" id="RHEA:22712"/>
        <dbReference type="ChEBI" id="CHEBI:15378"/>
        <dbReference type="ChEBI" id="CHEBI:33019"/>
        <dbReference type="ChEBI" id="CHEBI:37565"/>
        <dbReference type="ChEBI" id="CHEBI:58502"/>
        <dbReference type="ChEBI" id="CHEBI:60487"/>
        <dbReference type="EC" id="2.7.7.62"/>
    </reaction>
</comment>
<feature type="binding site" evidence="19">
    <location>
        <position position="85"/>
    </location>
    <ligand>
        <name>GTP</name>
        <dbReference type="ChEBI" id="CHEBI:37565"/>
    </ligand>
</feature>
<evidence type="ECO:0000256" key="17">
    <source>
        <dbReference type="ARBA" id="ARBA00030571"/>
    </source>
</evidence>
<evidence type="ECO:0000256" key="6">
    <source>
        <dbReference type="ARBA" id="ARBA00005159"/>
    </source>
</evidence>
<evidence type="ECO:0000256" key="14">
    <source>
        <dbReference type="ARBA" id="ARBA00022840"/>
    </source>
</evidence>
<dbReference type="PANTHER" id="PTHR34848">
    <property type="match status" value="1"/>
</dbReference>